<dbReference type="SUPFAM" id="SSF51735">
    <property type="entry name" value="NAD(P)-binding Rossmann-fold domains"/>
    <property type="match status" value="1"/>
</dbReference>
<accession>A0A8H6YD71</accession>
<proteinExistence type="predicted"/>
<dbReference type="AlphaFoldDB" id="A0A8H6YD71"/>
<keyword evidence="3" id="KW-1185">Reference proteome</keyword>
<dbReference type="Proteomes" id="UP000620124">
    <property type="component" value="Unassembled WGS sequence"/>
</dbReference>
<dbReference type="InterPro" id="IPR002347">
    <property type="entry name" value="SDR_fam"/>
</dbReference>
<evidence type="ECO:0000256" key="1">
    <source>
        <dbReference type="ARBA" id="ARBA00023002"/>
    </source>
</evidence>
<evidence type="ECO:0000313" key="3">
    <source>
        <dbReference type="Proteomes" id="UP000620124"/>
    </source>
</evidence>
<organism evidence="2 3">
    <name type="scientific">Mycena venus</name>
    <dbReference type="NCBI Taxonomy" id="2733690"/>
    <lineage>
        <taxon>Eukaryota</taxon>
        <taxon>Fungi</taxon>
        <taxon>Dikarya</taxon>
        <taxon>Basidiomycota</taxon>
        <taxon>Agaricomycotina</taxon>
        <taxon>Agaricomycetes</taxon>
        <taxon>Agaricomycetidae</taxon>
        <taxon>Agaricales</taxon>
        <taxon>Marasmiineae</taxon>
        <taxon>Mycenaceae</taxon>
        <taxon>Mycena</taxon>
    </lineage>
</organism>
<reference evidence="2" key="1">
    <citation type="submission" date="2020-05" db="EMBL/GenBank/DDBJ databases">
        <title>Mycena genomes resolve the evolution of fungal bioluminescence.</title>
        <authorList>
            <person name="Tsai I.J."/>
        </authorList>
    </citation>
    <scope>NUCLEOTIDE SEQUENCE</scope>
    <source>
        <strain evidence="2">CCC161011</strain>
    </source>
</reference>
<comment type="caution">
    <text evidence="2">The sequence shown here is derived from an EMBL/GenBank/DDBJ whole genome shotgun (WGS) entry which is preliminary data.</text>
</comment>
<sequence length="337" mass="36768">MGQALGRLSYLFFTFLPDQLFARLPVTRADLAGRTFLVTGSNTGIGLALAIHLARLNPGHLILAVRDLQKGELAKQEIVAQTGFEGLLEVWKLDMADFASVKNFAEKANAILKRLDGAVLNAGIHASKWDVTTDGWEKTLQVNVLSTGLLAILLLPLLQSTTRLPPPNINASQTPPHLTFTGSGALFLTKFAEKSAPKILEALNDEGQSNFKDRYSSSKLLDLFLAREIARLPRAEGLVVNVVDPGLCISELGREVDLKPVVLFILMRLGWTTAKGALNLLYAVLTPTPPGAYISAGEIRQPSSWSRSKEGIRIQKQVWEEMLDVWRGVAPAVAEII</sequence>
<protein>
    <recommendedName>
        <fullName evidence="4">NAD(P)-binding protein</fullName>
    </recommendedName>
</protein>
<gene>
    <name evidence="2" type="ORF">MVEN_00967000</name>
</gene>
<dbReference type="PRINTS" id="PR00081">
    <property type="entry name" value="GDHRDH"/>
</dbReference>
<dbReference type="PANTHER" id="PTHR43157:SF31">
    <property type="entry name" value="PHOSPHATIDYLINOSITOL-GLYCAN BIOSYNTHESIS CLASS F PROTEIN"/>
    <property type="match status" value="1"/>
</dbReference>
<evidence type="ECO:0008006" key="4">
    <source>
        <dbReference type="Google" id="ProtNLM"/>
    </source>
</evidence>
<dbReference type="OrthoDB" id="542013at2759"/>
<dbReference type="GO" id="GO:0016491">
    <property type="term" value="F:oxidoreductase activity"/>
    <property type="evidence" value="ECO:0007669"/>
    <property type="project" value="UniProtKB-KW"/>
</dbReference>
<evidence type="ECO:0000313" key="2">
    <source>
        <dbReference type="EMBL" id="KAF7356347.1"/>
    </source>
</evidence>
<dbReference type="Gene3D" id="3.40.50.720">
    <property type="entry name" value="NAD(P)-binding Rossmann-like Domain"/>
    <property type="match status" value="1"/>
</dbReference>
<keyword evidence="1" id="KW-0560">Oxidoreductase</keyword>
<name>A0A8H6YD71_9AGAR</name>
<dbReference type="PANTHER" id="PTHR43157">
    <property type="entry name" value="PHOSPHATIDYLINOSITOL-GLYCAN BIOSYNTHESIS CLASS F PROTEIN-RELATED"/>
    <property type="match status" value="1"/>
</dbReference>
<dbReference type="Pfam" id="PF00106">
    <property type="entry name" value="adh_short"/>
    <property type="match status" value="1"/>
</dbReference>
<dbReference type="InterPro" id="IPR036291">
    <property type="entry name" value="NAD(P)-bd_dom_sf"/>
</dbReference>
<dbReference type="EMBL" id="JACAZI010000007">
    <property type="protein sequence ID" value="KAF7356347.1"/>
    <property type="molecule type" value="Genomic_DNA"/>
</dbReference>